<dbReference type="InterPro" id="IPR000182">
    <property type="entry name" value="GNAT_dom"/>
</dbReference>
<dbReference type="EMBL" id="UINC01001875">
    <property type="protein sequence ID" value="SUZ90205.1"/>
    <property type="molecule type" value="Genomic_DNA"/>
</dbReference>
<protein>
    <recommendedName>
        <fullName evidence="1">N-acetyltransferase domain-containing protein</fullName>
    </recommendedName>
</protein>
<dbReference type="PANTHER" id="PTHR43792">
    <property type="entry name" value="GNAT FAMILY, PUTATIVE (AFU_ORTHOLOGUE AFUA_3G00765)-RELATED-RELATED"/>
    <property type="match status" value="1"/>
</dbReference>
<dbReference type="AlphaFoldDB" id="A0A381REH9"/>
<dbReference type="InterPro" id="IPR016181">
    <property type="entry name" value="Acyl_CoA_acyltransferase"/>
</dbReference>
<reference evidence="2" key="1">
    <citation type="submission" date="2018-05" db="EMBL/GenBank/DDBJ databases">
        <authorList>
            <person name="Lanie J.A."/>
            <person name="Ng W.-L."/>
            <person name="Kazmierczak K.M."/>
            <person name="Andrzejewski T.M."/>
            <person name="Davidsen T.M."/>
            <person name="Wayne K.J."/>
            <person name="Tettelin H."/>
            <person name="Glass J.I."/>
            <person name="Rusch D."/>
            <person name="Podicherti R."/>
            <person name="Tsui H.-C.T."/>
            <person name="Winkler M.E."/>
        </authorList>
    </citation>
    <scope>NUCLEOTIDE SEQUENCE</scope>
</reference>
<dbReference type="InterPro" id="IPR051531">
    <property type="entry name" value="N-acetyltransferase"/>
</dbReference>
<dbReference type="Gene3D" id="3.40.630.30">
    <property type="match status" value="1"/>
</dbReference>
<dbReference type="SUPFAM" id="SSF55729">
    <property type="entry name" value="Acyl-CoA N-acyltransferases (Nat)"/>
    <property type="match status" value="1"/>
</dbReference>
<sequence>MTRSWQNYWMGACPTLKTERLTLRPFRDDDLADYFAMENSPEVREGLLTPDDFGQPDASYKMAAWLGQWELRGTGHWAVEEKETGQFVGSVGLNQSEVTPLDWPGVEVGWTLHPNHWGCGYATEAGAAAVKYGFDKLGESRLFSCVVADNSRSQAVAQRLGFELIMEKTMSLLPTQPAQTHQIWALDAN</sequence>
<proteinExistence type="predicted"/>
<feature type="domain" description="N-acetyltransferase" evidence="1">
    <location>
        <begin position="21"/>
        <end position="179"/>
    </location>
</feature>
<accession>A0A381REH9</accession>
<evidence type="ECO:0000313" key="2">
    <source>
        <dbReference type="EMBL" id="SUZ90205.1"/>
    </source>
</evidence>
<dbReference type="PANTHER" id="PTHR43792:SF1">
    <property type="entry name" value="N-ACETYLTRANSFERASE DOMAIN-CONTAINING PROTEIN"/>
    <property type="match status" value="1"/>
</dbReference>
<dbReference type="PROSITE" id="PS51186">
    <property type="entry name" value="GNAT"/>
    <property type="match status" value="1"/>
</dbReference>
<evidence type="ECO:0000259" key="1">
    <source>
        <dbReference type="PROSITE" id="PS51186"/>
    </source>
</evidence>
<gene>
    <name evidence="2" type="ORF">METZ01_LOCUS43059</name>
</gene>
<dbReference type="Pfam" id="PF13302">
    <property type="entry name" value="Acetyltransf_3"/>
    <property type="match status" value="1"/>
</dbReference>
<name>A0A381REH9_9ZZZZ</name>
<organism evidence="2">
    <name type="scientific">marine metagenome</name>
    <dbReference type="NCBI Taxonomy" id="408172"/>
    <lineage>
        <taxon>unclassified sequences</taxon>
        <taxon>metagenomes</taxon>
        <taxon>ecological metagenomes</taxon>
    </lineage>
</organism>
<dbReference type="GO" id="GO:0016747">
    <property type="term" value="F:acyltransferase activity, transferring groups other than amino-acyl groups"/>
    <property type="evidence" value="ECO:0007669"/>
    <property type="project" value="InterPro"/>
</dbReference>